<dbReference type="AlphaFoldDB" id="A0A4R2PCS8"/>
<dbReference type="Gene3D" id="1.10.287.130">
    <property type="match status" value="1"/>
</dbReference>
<dbReference type="RefSeq" id="WP_132742743.1">
    <property type="nucleotide sequence ID" value="NZ_SLXK01000001.1"/>
</dbReference>
<protein>
    <submittedName>
        <fullName evidence="5">Stage 0 sporulation protein B (Sporulation initiation phosphotransferase)</fullName>
    </submittedName>
</protein>
<dbReference type="SUPFAM" id="SSF55890">
    <property type="entry name" value="Sporulation response regulatory protein Spo0B"/>
    <property type="match status" value="1"/>
</dbReference>
<evidence type="ECO:0000256" key="2">
    <source>
        <dbReference type="ARBA" id="ARBA00022679"/>
    </source>
</evidence>
<organism evidence="5 6">
    <name type="scientific">Scopulibacillus darangshiensis</name>
    <dbReference type="NCBI Taxonomy" id="442528"/>
    <lineage>
        <taxon>Bacteria</taxon>
        <taxon>Bacillati</taxon>
        <taxon>Bacillota</taxon>
        <taxon>Bacilli</taxon>
        <taxon>Bacillales</taxon>
        <taxon>Sporolactobacillaceae</taxon>
        <taxon>Scopulibacillus</taxon>
    </lineage>
</organism>
<dbReference type="EMBL" id="SLXK01000001">
    <property type="protein sequence ID" value="TCP32248.1"/>
    <property type="molecule type" value="Genomic_DNA"/>
</dbReference>
<reference evidence="5 6" key="1">
    <citation type="submission" date="2019-03" db="EMBL/GenBank/DDBJ databases">
        <title>Genomic Encyclopedia of Type Strains, Phase IV (KMG-IV): sequencing the most valuable type-strain genomes for metagenomic binning, comparative biology and taxonomic classification.</title>
        <authorList>
            <person name="Goeker M."/>
        </authorList>
    </citation>
    <scope>NUCLEOTIDE SEQUENCE [LARGE SCALE GENOMIC DNA]</scope>
    <source>
        <strain evidence="5 6">DSM 19377</strain>
    </source>
</reference>
<evidence type="ECO:0000313" key="6">
    <source>
        <dbReference type="Proteomes" id="UP000295416"/>
    </source>
</evidence>
<dbReference type="InterPro" id="IPR016120">
    <property type="entry name" value="Sig_transdc_His_kin_SpoOB"/>
</dbReference>
<keyword evidence="2 5" id="KW-0808">Transferase</keyword>
<dbReference type="OrthoDB" id="2375606at2"/>
<dbReference type="InterPro" id="IPR039506">
    <property type="entry name" value="SPOB_a"/>
</dbReference>
<dbReference type="InterPro" id="IPR016122">
    <property type="entry name" value="SpoOB_C"/>
</dbReference>
<dbReference type="Pfam" id="PF14682">
    <property type="entry name" value="SPOB_ab"/>
    <property type="match status" value="1"/>
</dbReference>
<evidence type="ECO:0000313" key="5">
    <source>
        <dbReference type="EMBL" id="TCP32248.1"/>
    </source>
</evidence>
<keyword evidence="6" id="KW-1185">Reference proteome</keyword>
<sequence length="180" mass="20884">MISETELIHLIRNARHEWLNELQVIKGYLTLNQLDNAEGIIEGLIMKSRNEAKLSNQDIPLLSALVLTFNWYQHTFKLDLEVTGEGFRLSVYDRQLASLLQNMLHVFDEHASNRTENTMALLIHIMDTSACLTLDFTGQLNYPEQIEQFVEVEKEELNQSIHLVEHYIKTNEAVITFEIN</sequence>
<keyword evidence="3" id="KW-0418">Kinase</keyword>
<proteinExistence type="predicted"/>
<evidence type="ECO:0000256" key="1">
    <source>
        <dbReference type="ARBA" id="ARBA00022553"/>
    </source>
</evidence>
<dbReference type="SMART" id="SM01317">
    <property type="entry name" value="SPOB_ab"/>
    <property type="match status" value="1"/>
</dbReference>
<dbReference type="GO" id="GO:0000155">
    <property type="term" value="F:phosphorelay sensor kinase activity"/>
    <property type="evidence" value="ECO:0007669"/>
    <property type="project" value="InterPro"/>
</dbReference>
<dbReference type="Pfam" id="PF14689">
    <property type="entry name" value="SPOB_a"/>
    <property type="match status" value="1"/>
</dbReference>
<name>A0A4R2PCS8_9BACL</name>
<dbReference type="InterPro" id="IPR037100">
    <property type="entry name" value="Spo0B_C_sf"/>
</dbReference>
<feature type="domain" description="Sporulation initiation phosphotransferase B C-terminal" evidence="4">
    <location>
        <begin position="59"/>
        <end position="175"/>
    </location>
</feature>
<keyword evidence="1" id="KW-0597">Phosphoprotein</keyword>
<accession>A0A4R2PCS8</accession>
<gene>
    <name evidence="5" type="ORF">EV207_101226</name>
</gene>
<comment type="caution">
    <text evidence="5">The sequence shown here is derived from an EMBL/GenBank/DDBJ whole genome shotgun (WGS) entry which is preliminary data.</text>
</comment>
<evidence type="ECO:0000256" key="3">
    <source>
        <dbReference type="ARBA" id="ARBA00022777"/>
    </source>
</evidence>
<dbReference type="Proteomes" id="UP000295416">
    <property type="component" value="Unassembled WGS sequence"/>
</dbReference>
<dbReference type="Gene3D" id="3.30.565.30">
    <property type="entry name" value="Sporulation initiation phosphotransferase B (SpoOB), C-terminal domain"/>
    <property type="match status" value="1"/>
</dbReference>
<evidence type="ECO:0000259" key="4">
    <source>
        <dbReference type="SMART" id="SM01317"/>
    </source>
</evidence>